<keyword evidence="2" id="KW-1185">Reference proteome</keyword>
<feature type="non-terminal residue" evidence="1">
    <location>
        <position position="1"/>
    </location>
</feature>
<proteinExistence type="predicted"/>
<protein>
    <submittedName>
        <fullName evidence="1">Uncharacterized protein</fullName>
    </submittedName>
</protein>
<organism evidence="1 2">
    <name type="scientific">Ophiophagus hannah</name>
    <name type="common">King cobra</name>
    <name type="synonym">Naja hannah</name>
    <dbReference type="NCBI Taxonomy" id="8665"/>
    <lineage>
        <taxon>Eukaryota</taxon>
        <taxon>Metazoa</taxon>
        <taxon>Chordata</taxon>
        <taxon>Craniata</taxon>
        <taxon>Vertebrata</taxon>
        <taxon>Euteleostomi</taxon>
        <taxon>Lepidosauria</taxon>
        <taxon>Squamata</taxon>
        <taxon>Bifurcata</taxon>
        <taxon>Unidentata</taxon>
        <taxon>Episquamata</taxon>
        <taxon>Toxicofera</taxon>
        <taxon>Serpentes</taxon>
        <taxon>Colubroidea</taxon>
        <taxon>Elapidae</taxon>
        <taxon>Elapinae</taxon>
        <taxon>Ophiophagus</taxon>
    </lineage>
</organism>
<accession>V8NIK3</accession>
<evidence type="ECO:0000313" key="2">
    <source>
        <dbReference type="Proteomes" id="UP000018936"/>
    </source>
</evidence>
<evidence type="ECO:0000313" key="1">
    <source>
        <dbReference type="EMBL" id="ETE61382.1"/>
    </source>
</evidence>
<sequence>MLREPSSTSEQEEAREQPLTCACHISYFHPAPRKMLLSKKKFLSQCACASGTNSPPSTCFILLSVSSELFRAGTDTRKTQMGRGGLLAHLIRERFSASPYPTAQALKRVRHPTSSPFSAFPPQQAREIKGTKERWCAHARRALSLWWLSGAAG</sequence>
<name>V8NIK3_OPHHA</name>
<reference evidence="1 2" key="1">
    <citation type="journal article" date="2013" name="Proc. Natl. Acad. Sci. U.S.A.">
        <title>The king cobra genome reveals dynamic gene evolution and adaptation in the snake venom system.</title>
        <authorList>
            <person name="Vonk F.J."/>
            <person name="Casewell N.R."/>
            <person name="Henkel C.V."/>
            <person name="Heimberg A.M."/>
            <person name="Jansen H.J."/>
            <person name="McCleary R.J."/>
            <person name="Kerkkamp H.M."/>
            <person name="Vos R.A."/>
            <person name="Guerreiro I."/>
            <person name="Calvete J.J."/>
            <person name="Wuster W."/>
            <person name="Woods A.E."/>
            <person name="Logan J.M."/>
            <person name="Harrison R.A."/>
            <person name="Castoe T.A."/>
            <person name="de Koning A.P."/>
            <person name="Pollock D.D."/>
            <person name="Yandell M."/>
            <person name="Calderon D."/>
            <person name="Renjifo C."/>
            <person name="Currier R.B."/>
            <person name="Salgado D."/>
            <person name="Pla D."/>
            <person name="Sanz L."/>
            <person name="Hyder A.S."/>
            <person name="Ribeiro J.M."/>
            <person name="Arntzen J.W."/>
            <person name="van den Thillart G.E."/>
            <person name="Boetzer M."/>
            <person name="Pirovano W."/>
            <person name="Dirks R.P."/>
            <person name="Spaink H.P."/>
            <person name="Duboule D."/>
            <person name="McGlinn E."/>
            <person name="Kini R.M."/>
            <person name="Richardson M.K."/>
        </authorList>
    </citation>
    <scope>NUCLEOTIDE SEQUENCE</scope>
    <source>
        <tissue evidence="1">Blood</tissue>
    </source>
</reference>
<gene>
    <name evidence="1" type="ORF">L345_12868</name>
</gene>
<dbReference type="AlphaFoldDB" id="V8NIK3"/>
<dbReference type="EMBL" id="AZIM01003954">
    <property type="protein sequence ID" value="ETE61382.1"/>
    <property type="molecule type" value="Genomic_DNA"/>
</dbReference>
<dbReference type="Proteomes" id="UP000018936">
    <property type="component" value="Unassembled WGS sequence"/>
</dbReference>
<comment type="caution">
    <text evidence="1">The sequence shown here is derived from an EMBL/GenBank/DDBJ whole genome shotgun (WGS) entry which is preliminary data.</text>
</comment>